<dbReference type="InterPro" id="IPR007197">
    <property type="entry name" value="rSAM"/>
</dbReference>
<dbReference type="SUPFAM" id="SSF102114">
    <property type="entry name" value="Radical SAM enzymes"/>
    <property type="match status" value="1"/>
</dbReference>
<sequence length="287" mass="33232">MELSIDYMIHGVCNLDCPYCYGSNKYTKEISKKQKFELLDFLSKYDNIRIIVSGGEPLINPDIIDFCSYANKLNIKLAIQTNSIEINILEQIIPYLDWVAFPIDGIKKDTQHILRTNINHTEYVINAIKIVDDFKNDNNKLTPKIKIGTVATIHNVNELQAIFELISSFNIDIWKVYQLRRRGKMNDVFKYNKLSVSCEEIQTQLNKIDTKKTFPIYFSKNVENDNYIIIEPNSEIIAINSNQITSCGMLFNDEHSHLNTSPLKNAISKLNLELSKDNIRKSFPKWL</sequence>
<dbReference type="SFLD" id="SFLDG01067">
    <property type="entry name" value="SPASM/twitch_domain_containing"/>
    <property type="match status" value="1"/>
</dbReference>
<dbReference type="GO" id="GO:0046872">
    <property type="term" value="F:metal ion binding"/>
    <property type="evidence" value="ECO:0007669"/>
    <property type="project" value="UniProtKB-KW"/>
</dbReference>
<dbReference type="PROSITE" id="PS51918">
    <property type="entry name" value="RADICAL_SAM"/>
    <property type="match status" value="1"/>
</dbReference>
<dbReference type="InterPro" id="IPR050377">
    <property type="entry name" value="Radical_SAM_PqqE_MftC-like"/>
</dbReference>
<name>A0A840CSJ7_9BACT</name>
<evidence type="ECO:0000313" key="7">
    <source>
        <dbReference type="EMBL" id="MBB4037649.1"/>
    </source>
</evidence>
<organism evidence="7 8">
    <name type="scientific">Dysgonomonas hofstadii</name>
    <dbReference type="NCBI Taxonomy" id="637886"/>
    <lineage>
        <taxon>Bacteria</taxon>
        <taxon>Pseudomonadati</taxon>
        <taxon>Bacteroidota</taxon>
        <taxon>Bacteroidia</taxon>
        <taxon>Bacteroidales</taxon>
        <taxon>Dysgonomonadaceae</taxon>
        <taxon>Dysgonomonas</taxon>
    </lineage>
</organism>
<dbReference type="Proteomes" id="UP000555103">
    <property type="component" value="Unassembled WGS sequence"/>
</dbReference>
<dbReference type="InterPro" id="IPR013785">
    <property type="entry name" value="Aldolase_TIM"/>
</dbReference>
<gene>
    <name evidence="7" type="ORF">GGR21_003570</name>
</gene>
<evidence type="ECO:0000256" key="4">
    <source>
        <dbReference type="ARBA" id="ARBA00023004"/>
    </source>
</evidence>
<accession>A0A840CSJ7</accession>
<comment type="caution">
    <text evidence="7">The sequence shown here is derived from an EMBL/GenBank/DDBJ whole genome shotgun (WGS) entry which is preliminary data.</text>
</comment>
<dbReference type="PANTHER" id="PTHR11228:SF7">
    <property type="entry name" value="PQQA PEPTIDE CYCLASE"/>
    <property type="match status" value="1"/>
</dbReference>
<evidence type="ECO:0000259" key="6">
    <source>
        <dbReference type="PROSITE" id="PS51918"/>
    </source>
</evidence>
<evidence type="ECO:0000256" key="1">
    <source>
        <dbReference type="ARBA" id="ARBA00001966"/>
    </source>
</evidence>
<dbReference type="InterPro" id="IPR058240">
    <property type="entry name" value="rSAM_sf"/>
</dbReference>
<dbReference type="RefSeq" id="WP_183308482.1">
    <property type="nucleotide sequence ID" value="NZ_JACIEP010000016.1"/>
</dbReference>
<dbReference type="GO" id="GO:0051536">
    <property type="term" value="F:iron-sulfur cluster binding"/>
    <property type="evidence" value="ECO:0007669"/>
    <property type="project" value="UniProtKB-KW"/>
</dbReference>
<dbReference type="Gene3D" id="3.20.20.70">
    <property type="entry name" value="Aldolase class I"/>
    <property type="match status" value="1"/>
</dbReference>
<dbReference type="EMBL" id="JACIEP010000016">
    <property type="protein sequence ID" value="MBB4037649.1"/>
    <property type="molecule type" value="Genomic_DNA"/>
</dbReference>
<reference evidence="7 8" key="1">
    <citation type="submission" date="2020-08" db="EMBL/GenBank/DDBJ databases">
        <title>Genomic Encyclopedia of Type Strains, Phase IV (KMG-IV): sequencing the most valuable type-strain genomes for metagenomic binning, comparative biology and taxonomic classification.</title>
        <authorList>
            <person name="Goeker M."/>
        </authorList>
    </citation>
    <scope>NUCLEOTIDE SEQUENCE [LARGE SCALE GENOMIC DNA]</scope>
    <source>
        <strain evidence="7 8">DSM 104969</strain>
    </source>
</reference>
<protein>
    <submittedName>
        <fullName evidence="7">MoaA/NifB/PqqE/SkfB family radical SAM enzyme</fullName>
    </submittedName>
</protein>
<proteinExistence type="predicted"/>
<keyword evidence="4" id="KW-0408">Iron</keyword>
<keyword evidence="8" id="KW-1185">Reference proteome</keyword>
<keyword evidence="3" id="KW-0479">Metal-binding</keyword>
<comment type="cofactor">
    <cofactor evidence="1">
        <name>[4Fe-4S] cluster</name>
        <dbReference type="ChEBI" id="CHEBI:49883"/>
    </cofactor>
</comment>
<evidence type="ECO:0000256" key="3">
    <source>
        <dbReference type="ARBA" id="ARBA00022723"/>
    </source>
</evidence>
<keyword evidence="2" id="KW-0949">S-adenosyl-L-methionine</keyword>
<dbReference type="GO" id="GO:0003824">
    <property type="term" value="F:catalytic activity"/>
    <property type="evidence" value="ECO:0007669"/>
    <property type="project" value="InterPro"/>
</dbReference>
<dbReference type="SFLD" id="SFLDS00029">
    <property type="entry name" value="Radical_SAM"/>
    <property type="match status" value="1"/>
</dbReference>
<evidence type="ECO:0000256" key="2">
    <source>
        <dbReference type="ARBA" id="ARBA00022691"/>
    </source>
</evidence>
<keyword evidence="5" id="KW-0411">Iron-sulfur</keyword>
<feature type="domain" description="Radical SAM core" evidence="6">
    <location>
        <begin position="1"/>
        <end position="211"/>
    </location>
</feature>
<dbReference type="Pfam" id="PF04055">
    <property type="entry name" value="Radical_SAM"/>
    <property type="match status" value="1"/>
</dbReference>
<dbReference type="AlphaFoldDB" id="A0A840CSJ7"/>
<dbReference type="PANTHER" id="PTHR11228">
    <property type="entry name" value="RADICAL SAM DOMAIN PROTEIN"/>
    <property type="match status" value="1"/>
</dbReference>
<evidence type="ECO:0000256" key="5">
    <source>
        <dbReference type="ARBA" id="ARBA00023014"/>
    </source>
</evidence>
<evidence type="ECO:0000313" key="8">
    <source>
        <dbReference type="Proteomes" id="UP000555103"/>
    </source>
</evidence>
<dbReference type="CDD" id="cd01335">
    <property type="entry name" value="Radical_SAM"/>
    <property type="match status" value="1"/>
</dbReference>